<dbReference type="AlphaFoldDB" id="B5YLT8"/>
<dbReference type="PRINTS" id="PR00368">
    <property type="entry name" value="FADPNR"/>
</dbReference>
<proteinExistence type="predicted"/>
<dbReference type="KEGG" id="tps:THAPS_10895"/>
<dbReference type="eggNOG" id="KOG1800">
    <property type="taxonomic scope" value="Eukaryota"/>
</dbReference>
<dbReference type="GeneID" id="7442978"/>
<dbReference type="InterPro" id="IPR036188">
    <property type="entry name" value="FAD/NAD-bd_sf"/>
</dbReference>
<gene>
    <name evidence="7" type="ORF">THAPS_10895</name>
</gene>
<dbReference type="Pfam" id="PF07992">
    <property type="entry name" value="Pyr_redox_2"/>
    <property type="match status" value="1"/>
</dbReference>
<dbReference type="InterPro" id="IPR055275">
    <property type="entry name" value="Ferredox_Rdtase"/>
</dbReference>
<dbReference type="Gene3D" id="3.40.50.720">
    <property type="entry name" value="NAD(P)-binding Rossmann-like Domain"/>
    <property type="match status" value="1"/>
</dbReference>
<evidence type="ECO:0000256" key="2">
    <source>
        <dbReference type="ARBA" id="ARBA00022630"/>
    </source>
</evidence>
<keyword evidence="3" id="KW-0274">FAD</keyword>
<evidence type="ECO:0000313" key="7">
    <source>
        <dbReference type="EMBL" id="ACI64134.1"/>
    </source>
</evidence>
<dbReference type="EC" id="1.18.1.2" evidence="7"/>
<feature type="domain" description="FAD/NAD(P)-binding" evidence="6">
    <location>
        <begin position="87"/>
        <end position="331"/>
    </location>
</feature>
<evidence type="ECO:0000256" key="5">
    <source>
        <dbReference type="ARBA" id="ARBA00023002"/>
    </source>
</evidence>
<reference evidence="7 8" key="1">
    <citation type="journal article" date="2004" name="Science">
        <title>The genome of the diatom Thalassiosira pseudonana: ecology, evolution, and metabolism.</title>
        <authorList>
            <person name="Armbrust E.V."/>
            <person name="Berges J.A."/>
            <person name="Bowler C."/>
            <person name="Green B.R."/>
            <person name="Martinez D."/>
            <person name="Putnam N.H."/>
            <person name="Zhou S."/>
            <person name="Allen A.E."/>
            <person name="Apt K.E."/>
            <person name="Bechner M."/>
            <person name="Brzezinski M.A."/>
            <person name="Chaal B.K."/>
            <person name="Chiovitti A."/>
            <person name="Davis A.K."/>
            <person name="Demarest M.S."/>
            <person name="Detter J.C."/>
            <person name="Glavina T."/>
            <person name="Goodstein D."/>
            <person name="Hadi M.Z."/>
            <person name="Hellsten U."/>
            <person name="Hildebrand M."/>
            <person name="Jenkins B.D."/>
            <person name="Jurka J."/>
            <person name="Kapitonov V.V."/>
            <person name="Kroger N."/>
            <person name="Lau W.W."/>
            <person name="Lane T.W."/>
            <person name="Larimer F.W."/>
            <person name="Lippmeier J.C."/>
            <person name="Lucas S."/>
            <person name="Medina M."/>
            <person name="Montsant A."/>
            <person name="Obornik M."/>
            <person name="Parker M.S."/>
            <person name="Palenik B."/>
            <person name="Pazour G.J."/>
            <person name="Richardson P.M."/>
            <person name="Rynearson T.A."/>
            <person name="Saito M.A."/>
            <person name="Schwartz D.C."/>
            <person name="Thamatrakoln K."/>
            <person name="Valentin K."/>
            <person name="Vardi A."/>
            <person name="Wilkerson F.P."/>
            <person name="Rokhsar D.S."/>
        </authorList>
    </citation>
    <scope>NUCLEOTIDE SEQUENCE [LARGE SCALE GENOMIC DNA]</scope>
    <source>
        <strain evidence="7 8">CCMP1335</strain>
    </source>
</reference>
<dbReference type="EMBL" id="CP001159">
    <property type="protein sequence ID" value="ACI64134.1"/>
    <property type="molecule type" value="Genomic_DNA"/>
</dbReference>
<dbReference type="Gene3D" id="3.50.50.60">
    <property type="entry name" value="FAD/NAD(P)-binding domain"/>
    <property type="match status" value="1"/>
</dbReference>
<accession>B5YLT8</accession>
<dbReference type="HOGENOM" id="CLU_024722_3_1_1"/>
<reference evidence="7 8" key="2">
    <citation type="journal article" date="2008" name="Nature">
        <title>The Phaeodactylum genome reveals the evolutionary history of diatom genomes.</title>
        <authorList>
            <person name="Bowler C."/>
            <person name="Allen A.E."/>
            <person name="Badger J.H."/>
            <person name="Grimwood J."/>
            <person name="Jabbari K."/>
            <person name="Kuo A."/>
            <person name="Maheswari U."/>
            <person name="Martens C."/>
            <person name="Maumus F."/>
            <person name="Otillar R.P."/>
            <person name="Rayko E."/>
            <person name="Salamov A."/>
            <person name="Vandepoele K."/>
            <person name="Beszteri B."/>
            <person name="Gruber A."/>
            <person name="Heijde M."/>
            <person name="Katinka M."/>
            <person name="Mock T."/>
            <person name="Valentin K."/>
            <person name="Verret F."/>
            <person name="Berges J.A."/>
            <person name="Brownlee C."/>
            <person name="Cadoret J.P."/>
            <person name="Chiovitti A."/>
            <person name="Choi C.J."/>
            <person name="Coesel S."/>
            <person name="De Martino A."/>
            <person name="Detter J.C."/>
            <person name="Durkin C."/>
            <person name="Falciatore A."/>
            <person name="Fournet J."/>
            <person name="Haruta M."/>
            <person name="Huysman M.J."/>
            <person name="Jenkins B.D."/>
            <person name="Jiroutova K."/>
            <person name="Jorgensen R.E."/>
            <person name="Joubert Y."/>
            <person name="Kaplan A."/>
            <person name="Kroger N."/>
            <person name="Kroth P.G."/>
            <person name="La Roche J."/>
            <person name="Lindquist E."/>
            <person name="Lommer M."/>
            <person name="Martin-Jezequel V."/>
            <person name="Lopez P.J."/>
            <person name="Lucas S."/>
            <person name="Mangogna M."/>
            <person name="McGinnis K."/>
            <person name="Medlin L.K."/>
            <person name="Montsant A."/>
            <person name="Oudot-Le Secq M.P."/>
            <person name="Napoli C."/>
            <person name="Obornik M."/>
            <person name="Parker M.S."/>
            <person name="Petit J.L."/>
            <person name="Porcel B.M."/>
            <person name="Poulsen N."/>
            <person name="Robison M."/>
            <person name="Rychlewski L."/>
            <person name="Rynearson T.A."/>
            <person name="Schmutz J."/>
            <person name="Shapiro H."/>
            <person name="Siaut M."/>
            <person name="Stanley M."/>
            <person name="Sussman M.R."/>
            <person name="Taylor A.R."/>
            <person name="Vardi A."/>
            <person name="von Dassow P."/>
            <person name="Vyverman W."/>
            <person name="Willis A."/>
            <person name="Wyrwicz L.S."/>
            <person name="Rokhsar D.S."/>
            <person name="Weissenbach J."/>
            <person name="Armbrust E.V."/>
            <person name="Green B.R."/>
            <person name="Van de Peer Y."/>
            <person name="Grigoriev I.V."/>
        </authorList>
    </citation>
    <scope>NUCLEOTIDE SEQUENCE [LARGE SCALE GENOMIC DNA]</scope>
    <source>
        <strain evidence="7 8">CCMP1335</strain>
    </source>
</reference>
<dbReference type="FunCoup" id="B5YLT8">
    <property type="interactions" value="108"/>
</dbReference>
<evidence type="ECO:0000256" key="4">
    <source>
        <dbReference type="ARBA" id="ARBA00022857"/>
    </source>
</evidence>
<evidence type="ECO:0000256" key="1">
    <source>
        <dbReference type="ARBA" id="ARBA00001974"/>
    </source>
</evidence>
<dbReference type="InParanoid" id="B5YLT8"/>
<keyword evidence="4" id="KW-0521">NADP</keyword>
<dbReference type="RefSeq" id="XP_002295417.1">
    <property type="nucleotide sequence ID" value="XM_002295381.1"/>
</dbReference>
<keyword evidence="2" id="KW-0285">Flavoprotein</keyword>
<evidence type="ECO:0000256" key="3">
    <source>
        <dbReference type="ARBA" id="ARBA00022827"/>
    </source>
</evidence>
<dbReference type="GO" id="GO:0016491">
    <property type="term" value="F:oxidoreductase activity"/>
    <property type="evidence" value="ECO:0000318"/>
    <property type="project" value="GO_Central"/>
</dbReference>
<dbReference type="PaxDb" id="35128-Thaps10895"/>
<sequence>MSGWLPRNFCGRVALANIGTRGTSSASTATYPSHHPVAAVGCNLNHTRHRHLSPFRCVKSLYQISPKQYIHHRSFSTTEHITEPRLSVAVVGAGPSGFYASKYLTSSVLKRIKAAALPENTDTFEWSGIDVDVIERLPTPYGLVRYGVAPDHPEVKNVENDFASIMDSSDENNSNNNNQSNISYFGNVEVGKDVSLAQLQSLYDVVILAYGCQAADRRLGIPGEDTLKGVLSAREFVAWYNGHPEFSHIGSMVQKCLWHSQDDGSLDDEGAPVSSARVVVIGQGNVALDCARVLAKGKPGLIDTDTPSSVLEMLQGGVSHVSVVGRRGHVQGAFTIKELRELTKLKKEGHDAAFIVRKEELEMGMTDSTFEELKGASGRPKARIDKLLKEAAEMDDSGASKAVELRFLMNPTRIEASGSENVRVGRVICERTKLEGEAGHQRCVGTGEMEEIPADLVLVSIGYRGMPLESLDNDKLFDSRRGVVLNDHGKVPEINNLFVTGWIKRGPTGIIGTNITDAKDTVSSIMKCIEEGNIVPKASPSVGGRDGLVKHFNSRGLDAVSWNQFLQIERAEKDPTRLRTEMQPREKILAIEEMLAVANKD</sequence>
<comment type="cofactor">
    <cofactor evidence="1">
        <name>FAD</name>
        <dbReference type="ChEBI" id="CHEBI:57692"/>
    </cofactor>
</comment>
<dbReference type="SUPFAM" id="SSF51971">
    <property type="entry name" value="Nucleotide-binding domain"/>
    <property type="match status" value="1"/>
</dbReference>
<dbReference type="PANTHER" id="PTHR48467:SF1">
    <property type="entry name" value="GLUTAMATE SYNTHASE 1 [NADH], CHLOROPLASTIC-LIKE"/>
    <property type="match status" value="1"/>
</dbReference>
<evidence type="ECO:0000313" key="8">
    <source>
        <dbReference type="Proteomes" id="UP000001449"/>
    </source>
</evidence>
<evidence type="ECO:0000259" key="6">
    <source>
        <dbReference type="Pfam" id="PF07992"/>
    </source>
</evidence>
<name>B5YLT8_THAPS</name>
<keyword evidence="5 7" id="KW-0560">Oxidoreductase</keyword>
<dbReference type="InterPro" id="IPR023753">
    <property type="entry name" value="FAD/NAD-binding_dom"/>
</dbReference>
<keyword evidence="8" id="KW-1185">Reference proteome</keyword>
<dbReference type="OMA" id="MRAHKRM"/>
<protein>
    <submittedName>
        <fullName evidence="7">NADP-dependent ferredoxin reductase and adrenodoxin reductase, fprA-like protein</fullName>
        <ecNumber evidence="7">1.18.1.2</ecNumber>
    </submittedName>
</protein>
<organism evidence="7 8">
    <name type="scientific">Thalassiosira pseudonana</name>
    <name type="common">Marine diatom</name>
    <name type="synonym">Cyclotella nana</name>
    <dbReference type="NCBI Taxonomy" id="35128"/>
    <lineage>
        <taxon>Eukaryota</taxon>
        <taxon>Sar</taxon>
        <taxon>Stramenopiles</taxon>
        <taxon>Ochrophyta</taxon>
        <taxon>Bacillariophyta</taxon>
        <taxon>Coscinodiscophyceae</taxon>
        <taxon>Thalassiosirophycidae</taxon>
        <taxon>Thalassiosirales</taxon>
        <taxon>Thalassiosiraceae</taxon>
        <taxon>Thalassiosira</taxon>
    </lineage>
</organism>
<dbReference type="GO" id="GO:0004324">
    <property type="term" value="F:ferredoxin-NADP+ reductase activity"/>
    <property type="evidence" value="ECO:0007669"/>
    <property type="project" value="UniProtKB-EC"/>
</dbReference>
<dbReference type="STRING" id="35128.B5YLT8"/>
<dbReference type="Proteomes" id="UP000001449">
    <property type="component" value="Chromosome 18"/>
</dbReference>
<dbReference type="PANTHER" id="PTHR48467">
    <property type="entry name" value="GLUTAMATE SYNTHASE 1 [NADH], CHLOROPLASTIC-LIKE"/>
    <property type="match status" value="1"/>
</dbReference>